<feature type="region of interest" description="Disordered" evidence="1">
    <location>
        <begin position="1"/>
        <end position="57"/>
    </location>
</feature>
<feature type="compositionally biased region" description="Polar residues" evidence="1">
    <location>
        <begin position="1"/>
        <end position="33"/>
    </location>
</feature>
<protein>
    <submittedName>
        <fullName evidence="2">Uncharacterized protein</fullName>
    </submittedName>
</protein>
<evidence type="ECO:0000313" key="3">
    <source>
        <dbReference type="Proteomes" id="UP000828390"/>
    </source>
</evidence>
<name>A0A9D4B713_DREPO</name>
<evidence type="ECO:0000256" key="1">
    <source>
        <dbReference type="SAM" id="MobiDB-lite"/>
    </source>
</evidence>
<dbReference type="AlphaFoldDB" id="A0A9D4B713"/>
<keyword evidence="3" id="KW-1185">Reference proteome</keyword>
<gene>
    <name evidence="2" type="ORF">DPMN_190972</name>
</gene>
<reference evidence="2" key="1">
    <citation type="journal article" date="2019" name="bioRxiv">
        <title>The Genome of the Zebra Mussel, Dreissena polymorpha: A Resource for Invasive Species Research.</title>
        <authorList>
            <person name="McCartney M.A."/>
            <person name="Auch B."/>
            <person name="Kono T."/>
            <person name="Mallez S."/>
            <person name="Zhang Y."/>
            <person name="Obille A."/>
            <person name="Becker A."/>
            <person name="Abrahante J.E."/>
            <person name="Garbe J."/>
            <person name="Badalamenti J.P."/>
            <person name="Herman A."/>
            <person name="Mangelson H."/>
            <person name="Liachko I."/>
            <person name="Sullivan S."/>
            <person name="Sone E.D."/>
            <person name="Koren S."/>
            <person name="Silverstein K.A.T."/>
            <person name="Beckman K.B."/>
            <person name="Gohl D.M."/>
        </authorList>
    </citation>
    <scope>NUCLEOTIDE SEQUENCE</scope>
    <source>
        <strain evidence="2">Duluth1</strain>
        <tissue evidence="2">Whole animal</tissue>
    </source>
</reference>
<feature type="compositionally biased region" description="Low complexity" evidence="1">
    <location>
        <begin position="34"/>
        <end position="51"/>
    </location>
</feature>
<proteinExistence type="predicted"/>
<sequence length="79" mass="8593">MWENSEISNISDSHYIDTQQDLFDSPAKSNTCFSQQSTQPPSDPSSSDSSCPPSPVFGKRLRLLQPQIVMTGFPGSGSI</sequence>
<dbReference type="EMBL" id="JAIWYP010000033">
    <property type="protein sequence ID" value="KAH3691618.1"/>
    <property type="molecule type" value="Genomic_DNA"/>
</dbReference>
<organism evidence="2 3">
    <name type="scientific">Dreissena polymorpha</name>
    <name type="common">Zebra mussel</name>
    <name type="synonym">Mytilus polymorpha</name>
    <dbReference type="NCBI Taxonomy" id="45954"/>
    <lineage>
        <taxon>Eukaryota</taxon>
        <taxon>Metazoa</taxon>
        <taxon>Spiralia</taxon>
        <taxon>Lophotrochozoa</taxon>
        <taxon>Mollusca</taxon>
        <taxon>Bivalvia</taxon>
        <taxon>Autobranchia</taxon>
        <taxon>Heteroconchia</taxon>
        <taxon>Euheterodonta</taxon>
        <taxon>Imparidentia</taxon>
        <taxon>Neoheterodontei</taxon>
        <taxon>Myida</taxon>
        <taxon>Dreissenoidea</taxon>
        <taxon>Dreissenidae</taxon>
        <taxon>Dreissena</taxon>
    </lineage>
</organism>
<dbReference type="Proteomes" id="UP000828390">
    <property type="component" value="Unassembled WGS sequence"/>
</dbReference>
<reference evidence="2" key="2">
    <citation type="submission" date="2020-11" db="EMBL/GenBank/DDBJ databases">
        <authorList>
            <person name="McCartney M.A."/>
            <person name="Auch B."/>
            <person name="Kono T."/>
            <person name="Mallez S."/>
            <person name="Becker A."/>
            <person name="Gohl D.M."/>
            <person name="Silverstein K.A.T."/>
            <person name="Koren S."/>
            <person name="Bechman K.B."/>
            <person name="Herman A."/>
            <person name="Abrahante J.E."/>
            <person name="Garbe J."/>
        </authorList>
    </citation>
    <scope>NUCLEOTIDE SEQUENCE</scope>
    <source>
        <strain evidence="2">Duluth1</strain>
        <tissue evidence="2">Whole animal</tissue>
    </source>
</reference>
<comment type="caution">
    <text evidence="2">The sequence shown here is derived from an EMBL/GenBank/DDBJ whole genome shotgun (WGS) entry which is preliminary data.</text>
</comment>
<accession>A0A9D4B713</accession>
<evidence type="ECO:0000313" key="2">
    <source>
        <dbReference type="EMBL" id="KAH3691618.1"/>
    </source>
</evidence>